<dbReference type="InterPro" id="IPR041698">
    <property type="entry name" value="Methyltransf_25"/>
</dbReference>
<dbReference type="RefSeq" id="WP_257532474.1">
    <property type="nucleotide sequence ID" value="NZ_JANKAS010000013.1"/>
</dbReference>
<accession>A0AAE3L0E3</accession>
<sequence length="244" mass="28467">MYHQFAQVYDRLMGDVDYGEWADYLVKLFQQYHKSPQRILDLACGTGNITIPLAKKGYEIIGVDLSEDMLSIADQKSNSQSVNIQWMCQDIRELQGFKNIDAIICACDGLNYVLREEELEDVFLDAYQLLNPKGIFTFDMNSQFKIAEVLGQNTFADAGEDISFIWDNYYDEDNEIVDFELSFFLKEGDVYKRFNEFHQQRAYSTQKIVNLLMKVGFKKVENFDAFTFNRPLSISERIQYIAEK</sequence>
<evidence type="ECO:0000256" key="1">
    <source>
        <dbReference type="ARBA" id="ARBA00022679"/>
    </source>
</evidence>
<dbReference type="CDD" id="cd02440">
    <property type="entry name" value="AdoMet_MTases"/>
    <property type="match status" value="1"/>
</dbReference>
<keyword evidence="4" id="KW-1185">Reference proteome</keyword>
<keyword evidence="3" id="KW-0489">Methyltransferase</keyword>
<protein>
    <submittedName>
        <fullName evidence="3">Class I SAM-dependent methyltransferase</fullName>
    </submittedName>
</protein>
<proteinExistence type="predicted"/>
<dbReference type="Gene3D" id="3.40.50.150">
    <property type="entry name" value="Vaccinia Virus protein VP39"/>
    <property type="match status" value="1"/>
</dbReference>
<dbReference type="EMBL" id="JANKAS010000013">
    <property type="protein sequence ID" value="MCR1899777.1"/>
    <property type="molecule type" value="Genomic_DNA"/>
</dbReference>
<keyword evidence="1" id="KW-0808">Transferase</keyword>
<comment type="caution">
    <text evidence="3">The sequence shown here is derived from an EMBL/GenBank/DDBJ whole genome shotgun (WGS) entry which is preliminary data.</text>
</comment>
<name>A0AAE3L0E3_9FIRM</name>
<feature type="domain" description="Methyltransferase" evidence="2">
    <location>
        <begin position="39"/>
        <end position="134"/>
    </location>
</feature>
<gene>
    <name evidence="3" type="ORF">NSA47_12420</name>
</gene>
<evidence type="ECO:0000259" key="2">
    <source>
        <dbReference type="Pfam" id="PF13649"/>
    </source>
</evidence>
<dbReference type="Proteomes" id="UP001205748">
    <property type="component" value="Unassembled WGS sequence"/>
</dbReference>
<dbReference type="AlphaFoldDB" id="A0AAE3L0E3"/>
<dbReference type="Pfam" id="PF13649">
    <property type="entry name" value="Methyltransf_25"/>
    <property type="match status" value="1"/>
</dbReference>
<evidence type="ECO:0000313" key="4">
    <source>
        <dbReference type="Proteomes" id="UP001205748"/>
    </source>
</evidence>
<organism evidence="3 4">
    <name type="scientific">Irregularibacter muris</name>
    <dbReference type="NCBI Taxonomy" id="1796619"/>
    <lineage>
        <taxon>Bacteria</taxon>
        <taxon>Bacillati</taxon>
        <taxon>Bacillota</taxon>
        <taxon>Clostridia</taxon>
        <taxon>Eubacteriales</taxon>
        <taxon>Eubacteriaceae</taxon>
        <taxon>Irregularibacter</taxon>
    </lineage>
</organism>
<dbReference type="SUPFAM" id="SSF53335">
    <property type="entry name" value="S-adenosyl-L-methionine-dependent methyltransferases"/>
    <property type="match status" value="1"/>
</dbReference>
<dbReference type="PANTHER" id="PTHR43861">
    <property type="entry name" value="TRANS-ACONITATE 2-METHYLTRANSFERASE-RELATED"/>
    <property type="match status" value="1"/>
</dbReference>
<reference evidence="3" key="1">
    <citation type="submission" date="2022-07" db="EMBL/GenBank/DDBJ databases">
        <title>Enhanced cultured diversity of the mouse gut microbiota enables custom-made synthetic communities.</title>
        <authorList>
            <person name="Afrizal A."/>
        </authorList>
    </citation>
    <scope>NUCLEOTIDE SEQUENCE</scope>
    <source>
        <strain evidence="3">DSM 28593</strain>
    </source>
</reference>
<evidence type="ECO:0000313" key="3">
    <source>
        <dbReference type="EMBL" id="MCR1899777.1"/>
    </source>
</evidence>
<dbReference type="InterPro" id="IPR029063">
    <property type="entry name" value="SAM-dependent_MTases_sf"/>
</dbReference>
<dbReference type="GO" id="GO:0032259">
    <property type="term" value="P:methylation"/>
    <property type="evidence" value="ECO:0007669"/>
    <property type="project" value="UniProtKB-KW"/>
</dbReference>
<dbReference type="Gene3D" id="2.20.25.110">
    <property type="entry name" value="S-adenosyl-L-methionine-dependent methyltransferases"/>
    <property type="match status" value="1"/>
</dbReference>
<dbReference type="GO" id="GO:0008168">
    <property type="term" value="F:methyltransferase activity"/>
    <property type="evidence" value="ECO:0007669"/>
    <property type="project" value="UniProtKB-KW"/>
</dbReference>